<protein>
    <submittedName>
        <fullName evidence="4">Two-component response regulator 24-like</fullName>
    </submittedName>
</protein>
<organism evidence="3 4">
    <name type="scientific">Rhodamnia argentea</name>
    <dbReference type="NCBI Taxonomy" id="178133"/>
    <lineage>
        <taxon>Eukaryota</taxon>
        <taxon>Viridiplantae</taxon>
        <taxon>Streptophyta</taxon>
        <taxon>Embryophyta</taxon>
        <taxon>Tracheophyta</taxon>
        <taxon>Spermatophyta</taxon>
        <taxon>Magnoliopsida</taxon>
        <taxon>eudicotyledons</taxon>
        <taxon>Gunneridae</taxon>
        <taxon>Pentapetalae</taxon>
        <taxon>rosids</taxon>
        <taxon>malvids</taxon>
        <taxon>Myrtales</taxon>
        <taxon>Myrtaceae</taxon>
        <taxon>Myrtoideae</taxon>
        <taxon>Myrteae</taxon>
        <taxon>Australasian group</taxon>
        <taxon>Rhodamnia</taxon>
    </lineage>
</organism>
<evidence type="ECO:0000313" key="4">
    <source>
        <dbReference type="RefSeq" id="XP_030516368.2"/>
    </source>
</evidence>
<dbReference type="PROSITE" id="PS50110">
    <property type="entry name" value="RESPONSE_REGULATORY"/>
    <property type="match status" value="1"/>
</dbReference>
<dbReference type="Gene3D" id="3.40.50.2300">
    <property type="match status" value="1"/>
</dbReference>
<dbReference type="InterPro" id="IPR052048">
    <property type="entry name" value="ST_Response_Regulator"/>
</dbReference>
<dbReference type="InterPro" id="IPR001789">
    <property type="entry name" value="Sig_transdc_resp-reg_receiver"/>
</dbReference>
<dbReference type="PANTHER" id="PTHR43228">
    <property type="entry name" value="TWO-COMPONENT RESPONSE REGULATOR"/>
    <property type="match status" value="1"/>
</dbReference>
<accession>A0A8B8N1V1</accession>
<keyword evidence="3" id="KW-1185">Reference proteome</keyword>
<dbReference type="SUPFAM" id="SSF52172">
    <property type="entry name" value="CheY-like"/>
    <property type="match status" value="1"/>
</dbReference>
<gene>
    <name evidence="4" type="primary">LOC115729883</name>
</gene>
<dbReference type="GO" id="GO:0000160">
    <property type="term" value="P:phosphorelay signal transduction system"/>
    <property type="evidence" value="ECO:0007669"/>
    <property type="project" value="InterPro"/>
</dbReference>
<evidence type="ECO:0000313" key="3">
    <source>
        <dbReference type="Proteomes" id="UP000827889"/>
    </source>
</evidence>
<reference evidence="4" key="2">
    <citation type="submission" date="2025-08" db="UniProtKB">
        <authorList>
            <consortium name="RefSeq"/>
        </authorList>
    </citation>
    <scope>IDENTIFICATION</scope>
    <source>
        <tissue evidence="4">Leaf</tissue>
    </source>
</reference>
<dbReference type="PANTHER" id="PTHR43228:SF1">
    <property type="entry name" value="TWO-COMPONENT RESPONSE REGULATOR ARR22"/>
    <property type="match status" value="1"/>
</dbReference>
<reference evidence="3" key="1">
    <citation type="submission" date="2025-05" db="UniProtKB">
        <authorList>
            <consortium name="RefSeq"/>
        </authorList>
    </citation>
    <scope>NUCLEOTIDE SEQUENCE [LARGE SCALE GENOMIC DNA]</scope>
</reference>
<evidence type="ECO:0000259" key="2">
    <source>
        <dbReference type="PROSITE" id="PS50110"/>
    </source>
</evidence>
<dbReference type="Proteomes" id="UP000827889">
    <property type="component" value="Chromosome 1"/>
</dbReference>
<proteinExistence type="predicted"/>
<dbReference type="InterPro" id="IPR011006">
    <property type="entry name" value="CheY-like_superfamily"/>
</dbReference>
<dbReference type="SMART" id="SM00448">
    <property type="entry name" value="REC"/>
    <property type="match status" value="1"/>
</dbReference>
<dbReference type="AlphaFoldDB" id="A0A8B8N1V1"/>
<comment type="caution">
    <text evidence="1">Lacks conserved residue(s) required for the propagation of feature annotation.</text>
</comment>
<dbReference type="GeneID" id="115729883"/>
<name>A0A8B8N1V1_9MYRT</name>
<dbReference type="RefSeq" id="XP_030516368.2">
    <property type="nucleotide sequence ID" value="XM_030660508.2"/>
</dbReference>
<dbReference type="Pfam" id="PF00072">
    <property type="entry name" value="Response_reg"/>
    <property type="match status" value="1"/>
</dbReference>
<dbReference type="KEGG" id="rarg:115729883"/>
<sequence length="149" mass="16354">MASPSTGIDSGRGRERDNSGLMREKLSVLIVDEDVLTCRVLETLFCQLKVAKDILTEIATDGKEALDRHLSGLSFDIILMEMDLPIKDGPKVTRELRAMGAKSMIVGLTSRDSKGDKEAFMAAGLDECLEKPLTADKLKSLVETLEKKK</sequence>
<evidence type="ECO:0000256" key="1">
    <source>
        <dbReference type="PROSITE-ProRule" id="PRU00169"/>
    </source>
</evidence>
<dbReference type="CDD" id="cd17546">
    <property type="entry name" value="REC_hyHK_CKI1_RcsC-like"/>
    <property type="match status" value="1"/>
</dbReference>
<feature type="domain" description="Response regulatory" evidence="2">
    <location>
        <begin position="27"/>
        <end position="146"/>
    </location>
</feature>